<name>A0A2W1LCV1_9BACL</name>
<keyword evidence="1" id="KW-0175">Coiled coil</keyword>
<dbReference type="InterPro" id="IPR019644">
    <property type="entry name" value="DUF2508"/>
</dbReference>
<accession>A0A2W1LCV1</accession>
<comment type="caution">
    <text evidence="2">The sequence shown here is derived from an EMBL/GenBank/DDBJ whole genome shotgun (WGS) entry which is preliminary data.</text>
</comment>
<protein>
    <submittedName>
        <fullName evidence="2">DUF2508 domain-containing protein</fullName>
    </submittedName>
</protein>
<dbReference type="EMBL" id="QKRB01000038">
    <property type="protein sequence ID" value="PZD96489.1"/>
    <property type="molecule type" value="Genomic_DNA"/>
</dbReference>
<feature type="coiled-coil region" evidence="1">
    <location>
        <begin position="43"/>
        <end position="100"/>
    </location>
</feature>
<proteinExistence type="predicted"/>
<dbReference type="Pfam" id="PF10704">
    <property type="entry name" value="DUF2508"/>
    <property type="match status" value="1"/>
</dbReference>
<reference evidence="2 3" key="1">
    <citation type="submission" date="2018-06" db="EMBL/GenBank/DDBJ databases">
        <title>Paenibacillus imtechensis sp. nov.</title>
        <authorList>
            <person name="Pinnaka A.K."/>
            <person name="Singh H."/>
            <person name="Kaur M."/>
        </authorList>
    </citation>
    <scope>NUCLEOTIDE SEQUENCE [LARGE SCALE GENOMIC DNA]</scope>
    <source>
        <strain evidence="2 3">SMB1</strain>
    </source>
</reference>
<evidence type="ECO:0000313" key="2">
    <source>
        <dbReference type="EMBL" id="PZD96489.1"/>
    </source>
</evidence>
<dbReference type="Proteomes" id="UP000249522">
    <property type="component" value="Unassembled WGS sequence"/>
</dbReference>
<gene>
    <name evidence="2" type="ORF">DNH61_08200</name>
</gene>
<dbReference type="AlphaFoldDB" id="A0A2W1LCV1"/>
<organism evidence="2 3">
    <name type="scientific">Paenibacillus sambharensis</name>
    <dbReference type="NCBI Taxonomy" id="1803190"/>
    <lineage>
        <taxon>Bacteria</taxon>
        <taxon>Bacillati</taxon>
        <taxon>Bacillota</taxon>
        <taxon>Bacilli</taxon>
        <taxon>Bacillales</taxon>
        <taxon>Paenibacillaceae</taxon>
        <taxon>Paenibacillus</taxon>
    </lineage>
</organism>
<keyword evidence="3" id="KW-1185">Reference proteome</keyword>
<evidence type="ECO:0000313" key="3">
    <source>
        <dbReference type="Proteomes" id="UP000249522"/>
    </source>
</evidence>
<sequence>MDPLGRWSLVAWWNAWLSGWFRLLGRSYSAADRAVEADARISLNKLMEEIREAHRDWENARRHFEYASGKDQIDYAIFAIEAAEKRYEMLLRHAKNLQVDWKVRQQEADAG</sequence>
<evidence type="ECO:0000256" key="1">
    <source>
        <dbReference type="SAM" id="Coils"/>
    </source>
</evidence>
<dbReference type="OrthoDB" id="2649829at2"/>